<name>A0A7W8AAE2_9ACTN</name>
<keyword evidence="5" id="KW-0408">Iron</keyword>
<dbReference type="InterPro" id="IPR023885">
    <property type="entry name" value="4Fe4S-binding_SPASM_dom"/>
</dbReference>
<dbReference type="PROSITE" id="PS51918">
    <property type="entry name" value="RADICAL_SAM"/>
    <property type="match status" value="1"/>
</dbReference>
<dbReference type="InterPro" id="IPR058240">
    <property type="entry name" value="rSAM_sf"/>
</dbReference>
<dbReference type="RefSeq" id="WP_184969877.1">
    <property type="nucleotide sequence ID" value="NZ_JACHIN010000012.1"/>
</dbReference>
<dbReference type="SFLD" id="SFLDG01386">
    <property type="entry name" value="main_SPASM_domain-containing"/>
    <property type="match status" value="1"/>
</dbReference>
<evidence type="ECO:0000256" key="5">
    <source>
        <dbReference type="ARBA" id="ARBA00023004"/>
    </source>
</evidence>
<dbReference type="InterPro" id="IPR050377">
    <property type="entry name" value="Radical_SAM_PqqE_MftC-like"/>
</dbReference>
<comment type="caution">
    <text evidence="8">The sequence shown here is derived from an EMBL/GenBank/DDBJ whole genome shotgun (WGS) entry which is preliminary data.</text>
</comment>
<dbReference type="GO" id="GO:0032324">
    <property type="term" value="P:molybdopterin cofactor biosynthetic process"/>
    <property type="evidence" value="ECO:0007669"/>
    <property type="project" value="UniProtKB-ARBA"/>
</dbReference>
<organism evidence="8 9">
    <name type="scientific">Nonomuraea endophytica</name>
    <dbReference type="NCBI Taxonomy" id="714136"/>
    <lineage>
        <taxon>Bacteria</taxon>
        <taxon>Bacillati</taxon>
        <taxon>Actinomycetota</taxon>
        <taxon>Actinomycetes</taxon>
        <taxon>Streptosporangiales</taxon>
        <taxon>Streptosporangiaceae</taxon>
        <taxon>Nonomuraea</taxon>
    </lineage>
</organism>
<dbReference type="NCBIfam" id="NF045574">
    <property type="entry name" value="sacti_mat_StsB"/>
    <property type="match status" value="1"/>
</dbReference>
<dbReference type="EMBL" id="JACHIN010000012">
    <property type="protein sequence ID" value="MBB5082024.1"/>
    <property type="molecule type" value="Genomic_DNA"/>
</dbReference>
<dbReference type="NCBIfam" id="TIGR04085">
    <property type="entry name" value="rSAM_more_4Fe4S"/>
    <property type="match status" value="1"/>
</dbReference>
<keyword evidence="2" id="KW-0004">4Fe-4S</keyword>
<comment type="cofactor">
    <cofactor evidence="1">
        <name>[4Fe-4S] cluster</name>
        <dbReference type="ChEBI" id="CHEBI:49883"/>
    </cofactor>
</comment>
<keyword evidence="3" id="KW-0949">S-adenosyl-L-methionine</keyword>
<evidence type="ECO:0000256" key="2">
    <source>
        <dbReference type="ARBA" id="ARBA00022485"/>
    </source>
</evidence>
<dbReference type="GO" id="GO:0051539">
    <property type="term" value="F:4 iron, 4 sulfur cluster binding"/>
    <property type="evidence" value="ECO:0007669"/>
    <property type="project" value="UniProtKB-KW"/>
</dbReference>
<evidence type="ECO:0000259" key="7">
    <source>
        <dbReference type="PROSITE" id="PS51918"/>
    </source>
</evidence>
<evidence type="ECO:0000256" key="1">
    <source>
        <dbReference type="ARBA" id="ARBA00001966"/>
    </source>
</evidence>
<evidence type="ECO:0000256" key="3">
    <source>
        <dbReference type="ARBA" id="ARBA00022691"/>
    </source>
</evidence>
<dbReference type="SUPFAM" id="SSF102114">
    <property type="entry name" value="Radical SAM enzymes"/>
    <property type="match status" value="1"/>
</dbReference>
<protein>
    <submittedName>
        <fullName evidence="8">Radical SAM protein with 4Fe4S-binding SPASM domain</fullName>
    </submittedName>
</protein>
<dbReference type="SMART" id="SM00729">
    <property type="entry name" value="Elp3"/>
    <property type="match status" value="1"/>
</dbReference>
<dbReference type="Gene3D" id="3.20.20.70">
    <property type="entry name" value="Aldolase class I"/>
    <property type="match status" value="1"/>
</dbReference>
<proteinExistence type="predicted"/>
<dbReference type="SFLD" id="SFLDG01067">
    <property type="entry name" value="SPASM/twitch_domain_containing"/>
    <property type="match status" value="1"/>
</dbReference>
<dbReference type="CDD" id="cd01335">
    <property type="entry name" value="Radical_SAM"/>
    <property type="match status" value="1"/>
</dbReference>
<dbReference type="PROSITE" id="PS01305">
    <property type="entry name" value="MOAA_NIFB_PQQE"/>
    <property type="match status" value="1"/>
</dbReference>
<evidence type="ECO:0000256" key="6">
    <source>
        <dbReference type="ARBA" id="ARBA00023014"/>
    </source>
</evidence>
<dbReference type="SFLD" id="SFLDS00029">
    <property type="entry name" value="Radical_SAM"/>
    <property type="match status" value="1"/>
</dbReference>
<keyword evidence="6" id="KW-0411">Iron-sulfur</keyword>
<evidence type="ECO:0000313" key="9">
    <source>
        <dbReference type="Proteomes" id="UP000568380"/>
    </source>
</evidence>
<feature type="domain" description="Radical SAM core" evidence="7">
    <location>
        <begin position="88"/>
        <end position="293"/>
    </location>
</feature>
<dbReference type="Proteomes" id="UP000568380">
    <property type="component" value="Unassembled WGS sequence"/>
</dbReference>
<dbReference type="InterPro" id="IPR054666">
    <property type="entry name" value="Sacti_mat_StsB"/>
</dbReference>
<dbReference type="InterPro" id="IPR007197">
    <property type="entry name" value="rSAM"/>
</dbReference>
<keyword evidence="4" id="KW-0479">Metal-binding</keyword>
<dbReference type="InterPro" id="IPR013785">
    <property type="entry name" value="Aldolase_TIM"/>
</dbReference>
<keyword evidence="9" id="KW-1185">Reference proteome</keyword>
<evidence type="ECO:0000256" key="4">
    <source>
        <dbReference type="ARBA" id="ARBA00022723"/>
    </source>
</evidence>
<dbReference type="Pfam" id="PF04055">
    <property type="entry name" value="Radical_SAM"/>
    <property type="match status" value="1"/>
</dbReference>
<gene>
    <name evidence="8" type="ORF">HNR40_007519</name>
</gene>
<dbReference type="InterPro" id="IPR006638">
    <property type="entry name" value="Elp3/MiaA/NifB-like_rSAM"/>
</dbReference>
<dbReference type="GO" id="GO:0046872">
    <property type="term" value="F:metal ion binding"/>
    <property type="evidence" value="ECO:0007669"/>
    <property type="project" value="UniProtKB-KW"/>
</dbReference>
<reference evidence="8 9" key="1">
    <citation type="submission" date="2020-08" db="EMBL/GenBank/DDBJ databases">
        <title>Genomic Encyclopedia of Type Strains, Phase IV (KMG-IV): sequencing the most valuable type-strain genomes for metagenomic binning, comparative biology and taxonomic classification.</title>
        <authorList>
            <person name="Goeker M."/>
        </authorList>
    </citation>
    <scope>NUCLEOTIDE SEQUENCE [LARGE SCALE GENOMIC DNA]</scope>
    <source>
        <strain evidence="8 9">DSM 45385</strain>
    </source>
</reference>
<sequence length="482" mass="52788">MLAELLTSASVPKDLVYFNDGARNLVVNPELGAWQVLDAAELDVLRRLANDRPFPEGTAQGGERILAKLVMGWLVYLPGKQPVLRQVDAPLKMLYYAITDGCNLRCPYCYASSEKPLPGELNTAESLELVTQAAEMGAEVVIFTGGEPMLRKDLFVVAGRVKELGMRANIITNGTIIRKPEMARRVAETFSTVTVSMDGGTAEIHERTRGKGTFAKTVAALRMLNAEGVRPIVNHVITQENVDRVDALADLLADIDVARVRVMHHSDLGRGATDSDSFGWAEYRRLHRFVWTDPRSKNLLPDGPLGQKSCQTRVNCGLGGNEVYVDSLGNLYPCKLVTGTEHLAGNVKRKPLRDLFAAQVLADLRSNAVFAGDNLTDCSRCYIRGACAGGCRAYHMAETGSLKRNSRALCRILRHQMITSMWVGAGAGRDVVVDDEDAALRPRLVATDEEHPVYEDWKAYMASQTPAPPSRTLPLQVVGGTR</sequence>
<dbReference type="GO" id="GO:0003824">
    <property type="term" value="F:catalytic activity"/>
    <property type="evidence" value="ECO:0007669"/>
    <property type="project" value="InterPro"/>
</dbReference>
<dbReference type="InterPro" id="IPR000385">
    <property type="entry name" value="MoaA_NifB_PqqE_Fe-S-bd_CS"/>
</dbReference>
<dbReference type="AlphaFoldDB" id="A0A7W8AAE2"/>
<dbReference type="PANTHER" id="PTHR11228:SF34">
    <property type="entry name" value="TUNGSTEN-CONTAINING ALDEHYDE FERREDOXIN OXIDOREDUCTASE COFACTOR MODIFYING PROTEIN"/>
    <property type="match status" value="1"/>
</dbReference>
<evidence type="ECO:0000313" key="8">
    <source>
        <dbReference type="EMBL" id="MBB5082024.1"/>
    </source>
</evidence>
<accession>A0A7W8AAE2</accession>
<dbReference type="PANTHER" id="PTHR11228">
    <property type="entry name" value="RADICAL SAM DOMAIN PROTEIN"/>
    <property type="match status" value="1"/>
</dbReference>
<dbReference type="Pfam" id="PF13186">
    <property type="entry name" value="SPASM"/>
    <property type="match status" value="1"/>
</dbReference>